<name>A0A0B6ZZ49_9EUPU</name>
<accession>A0A0B6ZZ49</accession>
<reference evidence="2" key="1">
    <citation type="submission" date="2014-12" db="EMBL/GenBank/DDBJ databases">
        <title>Insight into the proteome of Arion vulgaris.</title>
        <authorList>
            <person name="Aradska J."/>
            <person name="Bulat T."/>
            <person name="Smidak R."/>
            <person name="Sarate P."/>
            <person name="Gangsoo J."/>
            <person name="Sialana F."/>
            <person name="Bilban M."/>
            <person name="Lubec G."/>
        </authorList>
    </citation>
    <scope>NUCLEOTIDE SEQUENCE</scope>
    <source>
        <tissue evidence="2">Skin</tissue>
    </source>
</reference>
<evidence type="ECO:0000313" key="2">
    <source>
        <dbReference type="EMBL" id="CEK73878.1"/>
    </source>
</evidence>
<keyword evidence="1" id="KW-1133">Transmembrane helix</keyword>
<feature type="transmembrane region" description="Helical" evidence="1">
    <location>
        <begin position="73"/>
        <end position="92"/>
    </location>
</feature>
<evidence type="ECO:0000256" key="1">
    <source>
        <dbReference type="SAM" id="Phobius"/>
    </source>
</evidence>
<gene>
    <name evidence="2" type="primary">ORF88706</name>
</gene>
<protein>
    <submittedName>
        <fullName evidence="2">Uncharacterized protein</fullName>
    </submittedName>
</protein>
<keyword evidence="1" id="KW-0472">Membrane</keyword>
<sequence>MIKFLLYGGKTAMNKLTPHYRNLLSYRVGSRFSEGRINEAVNNLLYDLKLVLNCDDHSDNCGLLEMRNGTPSIGVSMSVAVMAIISIIFSFWKV</sequence>
<organism evidence="2">
    <name type="scientific">Arion vulgaris</name>
    <dbReference type="NCBI Taxonomy" id="1028688"/>
    <lineage>
        <taxon>Eukaryota</taxon>
        <taxon>Metazoa</taxon>
        <taxon>Spiralia</taxon>
        <taxon>Lophotrochozoa</taxon>
        <taxon>Mollusca</taxon>
        <taxon>Gastropoda</taxon>
        <taxon>Heterobranchia</taxon>
        <taxon>Euthyneura</taxon>
        <taxon>Panpulmonata</taxon>
        <taxon>Eupulmonata</taxon>
        <taxon>Stylommatophora</taxon>
        <taxon>Helicina</taxon>
        <taxon>Arionoidea</taxon>
        <taxon>Arionidae</taxon>
        <taxon>Arion</taxon>
    </lineage>
</organism>
<dbReference type="EMBL" id="HACG01027013">
    <property type="protein sequence ID" value="CEK73878.1"/>
    <property type="molecule type" value="Transcribed_RNA"/>
</dbReference>
<proteinExistence type="predicted"/>
<dbReference type="AlphaFoldDB" id="A0A0B6ZZ49"/>
<keyword evidence="1" id="KW-0812">Transmembrane</keyword>